<protein>
    <recommendedName>
        <fullName evidence="3">HTH araC/xylS-type domain-containing protein</fullName>
    </recommendedName>
</protein>
<dbReference type="PANTHER" id="PTHR47893:SF1">
    <property type="entry name" value="REGULATORY PROTEIN PCHR"/>
    <property type="match status" value="1"/>
</dbReference>
<dbReference type="InterPro" id="IPR009057">
    <property type="entry name" value="Homeodomain-like_sf"/>
</dbReference>
<evidence type="ECO:0000259" key="3">
    <source>
        <dbReference type="PROSITE" id="PS01124"/>
    </source>
</evidence>
<accession>A0ABM7XYC3</accession>
<dbReference type="EMBL" id="AP025637">
    <property type="protein sequence ID" value="BDG70450.1"/>
    <property type="molecule type" value="Genomic_DNA"/>
</dbReference>
<dbReference type="Proteomes" id="UP000831327">
    <property type="component" value="Chromosome"/>
</dbReference>
<keyword evidence="5" id="KW-1185">Reference proteome</keyword>
<gene>
    <name evidence="4" type="ORF">Rmf_03790</name>
</gene>
<evidence type="ECO:0000256" key="1">
    <source>
        <dbReference type="ARBA" id="ARBA00023015"/>
    </source>
</evidence>
<evidence type="ECO:0000313" key="5">
    <source>
        <dbReference type="Proteomes" id="UP000831327"/>
    </source>
</evidence>
<keyword evidence="2" id="KW-0804">Transcription</keyword>
<evidence type="ECO:0000256" key="2">
    <source>
        <dbReference type="ARBA" id="ARBA00023163"/>
    </source>
</evidence>
<dbReference type="SUPFAM" id="SSF46689">
    <property type="entry name" value="Homeodomain-like"/>
    <property type="match status" value="2"/>
</dbReference>
<feature type="domain" description="HTH araC/xylS-type" evidence="3">
    <location>
        <begin position="175"/>
        <end position="276"/>
    </location>
</feature>
<proteinExistence type="predicted"/>
<dbReference type="PROSITE" id="PS01124">
    <property type="entry name" value="HTH_ARAC_FAMILY_2"/>
    <property type="match status" value="1"/>
</dbReference>
<dbReference type="SMART" id="SM00342">
    <property type="entry name" value="HTH_ARAC"/>
    <property type="match status" value="1"/>
</dbReference>
<dbReference type="PANTHER" id="PTHR47893">
    <property type="entry name" value="REGULATORY PROTEIN PCHR"/>
    <property type="match status" value="1"/>
</dbReference>
<keyword evidence="1" id="KW-0805">Transcription regulation</keyword>
<reference evidence="4 5" key="1">
    <citation type="journal article" date="2016" name="Microbes Environ.">
        <title>Phylogenetically diverse aerobic anoxygenic phototrophic bacteria isolated from epilithic biofilms in Tama river, Japan.</title>
        <authorList>
            <person name="Hirose S."/>
            <person name="Matsuura K."/>
            <person name="Haruta S."/>
        </authorList>
    </citation>
    <scope>NUCLEOTIDE SEQUENCE [LARGE SCALE GENOMIC DNA]</scope>
    <source>
        <strain evidence="4 5">S08</strain>
    </source>
</reference>
<sequence>MTLVRLPQIHMSAGEENLRRIVRACYAPDRIYFRLKRADEPTEVVDGREEVPQTVTVNQRGRPVIHYSSGLTRWRSISMSATELAARAALVLGRDLDALLRDAVVLHPAVDAFTRLSALQSDALRIAREAPDVLAHPTAAAALDVQLSEAVLAMLGDGTAVSDSAAQRRGHTIMRRADDFIEANATVPVSRTDLCRAAGSSARTLDMLFQERFGCSMQTYLRSRRLWMARRALIAGDPLHQTVTDIALGCGFWELGRFAVAYRHAFGERPSETLRRAAYGTSAAPTVFAQTA</sequence>
<evidence type="ECO:0000313" key="4">
    <source>
        <dbReference type="EMBL" id="BDG70450.1"/>
    </source>
</evidence>
<dbReference type="Gene3D" id="1.10.10.60">
    <property type="entry name" value="Homeodomain-like"/>
    <property type="match status" value="1"/>
</dbReference>
<name>A0ABM7XYC3_9PROT</name>
<dbReference type="InterPro" id="IPR053142">
    <property type="entry name" value="PchR_regulatory_protein"/>
</dbReference>
<dbReference type="Pfam" id="PF12833">
    <property type="entry name" value="HTH_18"/>
    <property type="match status" value="1"/>
</dbReference>
<organism evidence="4 5">
    <name type="scientific">Roseomonas fluvialis</name>
    <dbReference type="NCBI Taxonomy" id="1750527"/>
    <lineage>
        <taxon>Bacteria</taxon>
        <taxon>Pseudomonadati</taxon>
        <taxon>Pseudomonadota</taxon>
        <taxon>Alphaproteobacteria</taxon>
        <taxon>Acetobacterales</taxon>
        <taxon>Roseomonadaceae</taxon>
        <taxon>Roseomonas</taxon>
    </lineage>
</organism>
<dbReference type="InterPro" id="IPR018060">
    <property type="entry name" value="HTH_AraC"/>
</dbReference>